<organism evidence="1">
    <name type="scientific">Podoviridae sp. ctDwO1</name>
    <dbReference type="NCBI Taxonomy" id="2827726"/>
    <lineage>
        <taxon>Viruses</taxon>
        <taxon>Duplodnaviria</taxon>
        <taxon>Heunggongvirae</taxon>
        <taxon>Uroviricota</taxon>
        <taxon>Caudoviricetes</taxon>
    </lineage>
</organism>
<dbReference type="EMBL" id="BK032784">
    <property type="protein sequence ID" value="DAF60209.1"/>
    <property type="molecule type" value="Genomic_DNA"/>
</dbReference>
<reference evidence="1" key="1">
    <citation type="journal article" date="2021" name="Proc. Natl. Acad. Sci. U.S.A.">
        <title>A Catalog of Tens of Thousands of Viruses from Human Metagenomes Reveals Hidden Associations with Chronic Diseases.</title>
        <authorList>
            <person name="Tisza M.J."/>
            <person name="Buck C.B."/>
        </authorList>
    </citation>
    <scope>NUCLEOTIDE SEQUENCE</scope>
    <source>
        <strain evidence="1">CtDwO1</strain>
    </source>
</reference>
<evidence type="ECO:0000313" key="1">
    <source>
        <dbReference type="EMBL" id="DAF60209.1"/>
    </source>
</evidence>
<accession>A0A8S5TAA3</accession>
<sequence>MQADESNILGCYTDKNGNIEAVLGFKRSQLLYDIENYSYIEGHIMQTDNLHAKHTVQDVGEEGNVNRVTRLLDLTVAQCKELLYPYTKNEISNHELDNVLKEQPVYGIVLSLPADFSQTTLNLLAKLIHEYIVCYTVADWMSITNPAKAETWAVKAEDMERQIRVALHSRVNRVRRRLSVF</sequence>
<protein>
    <submittedName>
        <fullName evidence="1">Uncharacterized protein</fullName>
    </submittedName>
</protein>
<proteinExistence type="predicted"/>
<name>A0A8S5TAA3_9CAUD</name>